<organism evidence="1 2">
    <name type="scientific">Tabrizicola piscis</name>
    <dbReference type="NCBI Taxonomy" id="2494374"/>
    <lineage>
        <taxon>Bacteria</taxon>
        <taxon>Pseudomonadati</taxon>
        <taxon>Pseudomonadota</taxon>
        <taxon>Alphaproteobacteria</taxon>
        <taxon>Rhodobacterales</taxon>
        <taxon>Paracoccaceae</taxon>
        <taxon>Tabrizicola</taxon>
    </lineage>
</organism>
<accession>A0A3S8U8I7</accession>
<name>A0A3S8U8I7_9RHOB</name>
<reference evidence="1 2" key="1">
    <citation type="submission" date="2018-12" db="EMBL/GenBank/DDBJ databases">
        <title>Complete genome sequencing of Tabrizicola sp. K13M18.</title>
        <authorList>
            <person name="Bae J.-W."/>
        </authorList>
    </citation>
    <scope>NUCLEOTIDE SEQUENCE [LARGE SCALE GENOMIC DNA]</scope>
    <source>
        <strain evidence="1 2">K13M18</strain>
    </source>
</reference>
<gene>
    <name evidence="1" type="ORF">EI545_15050</name>
</gene>
<keyword evidence="2" id="KW-1185">Reference proteome</keyword>
<evidence type="ECO:0000313" key="1">
    <source>
        <dbReference type="EMBL" id="AZL60032.1"/>
    </source>
</evidence>
<sequence length="65" mass="7088">MKKVTKGGQLAIRMEKSERAVFVDLCDQLDTSTDRNLRRPIRVFVASHAPADAASTAAIHHSLGV</sequence>
<dbReference type="KEGG" id="taw:EI545_15050"/>
<dbReference type="EMBL" id="CP034328">
    <property type="protein sequence ID" value="AZL60032.1"/>
    <property type="molecule type" value="Genomic_DNA"/>
</dbReference>
<protein>
    <submittedName>
        <fullName evidence="1">Uncharacterized protein</fullName>
    </submittedName>
</protein>
<dbReference type="OrthoDB" id="5525774at2"/>
<dbReference type="AlphaFoldDB" id="A0A3S8U8I7"/>
<dbReference type="RefSeq" id="WP_125326227.1">
    <property type="nucleotide sequence ID" value="NZ_CP034328.1"/>
</dbReference>
<dbReference type="Proteomes" id="UP000282002">
    <property type="component" value="Chromosome"/>
</dbReference>
<evidence type="ECO:0000313" key="2">
    <source>
        <dbReference type="Proteomes" id="UP000282002"/>
    </source>
</evidence>
<proteinExistence type="predicted"/>